<dbReference type="PANTHER" id="PTHR33452:SF1">
    <property type="entry name" value="INNER MEMBRANE PROTEIN YPHA-RELATED"/>
    <property type="match status" value="1"/>
</dbReference>
<keyword evidence="6 7" id="KW-0472">Membrane</keyword>
<comment type="similarity">
    <text evidence="2">Belongs to the DoxX family.</text>
</comment>
<evidence type="ECO:0000313" key="9">
    <source>
        <dbReference type="Proteomes" id="UP000184368"/>
    </source>
</evidence>
<evidence type="ECO:0000256" key="6">
    <source>
        <dbReference type="ARBA" id="ARBA00023136"/>
    </source>
</evidence>
<reference evidence="8 9" key="1">
    <citation type="submission" date="2016-11" db="EMBL/GenBank/DDBJ databases">
        <authorList>
            <person name="Jaros S."/>
            <person name="Januszkiewicz K."/>
            <person name="Wedrychowicz H."/>
        </authorList>
    </citation>
    <scope>NUCLEOTIDE SEQUENCE [LARGE SCALE GENOMIC DNA]</scope>
    <source>
        <strain evidence="8 9">DSM 26897</strain>
    </source>
</reference>
<keyword evidence="9" id="KW-1185">Reference proteome</keyword>
<evidence type="ECO:0000256" key="7">
    <source>
        <dbReference type="SAM" id="Phobius"/>
    </source>
</evidence>
<dbReference type="STRING" id="1302690.BUE76_20650"/>
<proteinExistence type="inferred from homology"/>
<sequence>MKKFVQSLFLGNALPHNTQLNVVYAAFRFYAGISMALGAGWPKMEGGMAPDWFVQQVAEIGFLYPSPAFWATVASWGEFIGGVCIALGLLTRFSAIQLAFQFFIVAFVWYKEPAPIVGMYYQQLIFWAFVLIASAGSGWYALDHWLLGRSERLVQLAMPAAASVLLLLGSLGVQAQSRAETKEANLFDRYAGQWTGTLTYLDYRTEQQVSIPMTLQVKPLLGKSGAALMAVRFPGEAGHDFTDTLVYSGPEQSSADGKLVWQKETAGLDNEKQATLRVSYAFGAAEIRSKNEVRYPERSTFFTRNEYVLHKTK</sequence>
<dbReference type="InterPro" id="IPR051907">
    <property type="entry name" value="DoxX-like_oxidoreductase"/>
</dbReference>
<organism evidence="8 9">
    <name type="scientific">Cnuella takakiae</name>
    <dbReference type="NCBI Taxonomy" id="1302690"/>
    <lineage>
        <taxon>Bacteria</taxon>
        <taxon>Pseudomonadati</taxon>
        <taxon>Bacteroidota</taxon>
        <taxon>Chitinophagia</taxon>
        <taxon>Chitinophagales</taxon>
        <taxon>Chitinophagaceae</taxon>
        <taxon>Cnuella</taxon>
    </lineage>
</organism>
<evidence type="ECO:0000256" key="3">
    <source>
        <dbReference type="ARBA" id="ARBA00022475"/>
    </source>
</evidence>
<dbReference type="EMBL" id="FQUO01000010">
    <property type="protein sequence ID" value="SHF64453.1"/>
    <property type="molecule type" value="Genomic_DNA"/>
</dbReference>
<feature type="transmembrane region" description="Helical" evidence="7">
    <location>
        <begin position="79"/>
        <end position="108"/>
    </location>
</feature>
<accession>A0A1M5DBQ4</accession>
<keyword evidence="5 7" id="KW-1133">Transmembrane helix</keyword>
<evidence type="ECO:0000256" key="4">
    <source>
        <dbReference type="ARBA" id="ARBA00022692"/>
    </source>
</evidence>
<feature type="transmembrane region" description="Helical" evidence="7">
    <location>
        <begin position="21"/>
        <end position="41"/>
    </location>
</feature>
<evidence type="ECO:0000256" key="1">
    <source>
        <dbReference type="ARBA" id="ARBA00004651"/>
    </source>
</evidence>
<dbReference type="AlphaFoldDB" id="A0A1M5DBQ4"/>
<dbReference type="PANTHER" id="PTHR33452">
    <property type="entry name" value="OXIDOREDUCTASE CATD-RELATED"/>
    <property type="match status" value="1"/>
</dbReference>
<dbReference type="Proteomes" id="UP000184368">
    <property type="component" value="Unassembled WGS sequence"/>
</dbReference>
<dbReference type="OrthoDB" id="805991at2"/>
<protein>
    <submittedName>
        <fullName evidence="8">Uncharacterized membrane protein YphA, DoxX/SURF4 family</fullName>
    </submittedName>
</protein>
<feature type="transmembrane region" description="Helical" evidence="7">
    <location>
        <begin position="120"/>
        <end position="141"/>
    </location>
</feature>
<keyword evidence="4 7" id="KW-0812">Transmembrane</keyword>
<dbReference type="RefSeq" id="WP_073044339.1">
    <property type="nucleotide sequence ID" value="NZ_FQUO01000010.1"/>
</dbReference>
<evidence type="ECO:0000256" key="2">
    <source>
        <dbReference type="ARBA" id="ARBA00006679"/>
    </source>
</evidence>
<dbReference type="Pfam" id="PF07681">
    <property type="entry name" value="DoxX"/>
    <property type="match status" value="1"/>
</dbReference>
<dbReference type="GO" id="GO:0005886">
    <property type="term" value="C:plasma membrane"/>
    <property type="evidence" value="ECO:0007669"/>
    <property type="project" value="UniProtKB-SubCell"/>
</dbReference>
<dbReference type="InterPro" id="IPR032808">
    <property type="entry name" value="DoxX"/>
</dbReference>
<evidence type="ECO:0000256" key="5">
    <source>
        <dbReference type="ARBA" id="ARBA00022989"/>
    </source>
</evidence>
<name>A0A1M5DBQ4_9BACT</name>
<evidence type="ECO:0000313" key="8">
    <source>
        <dbReference type="EMBL" id="SHF64453.1"/>
    </source>
</evidence>
<keyword evidence="3" id="KW-1003">Cell membrane</keyword>
<gene>
    <name evidence="8" type="ORF">SAMN05444008_110165</name>
</gene>
<comment type="subcellular location">
    <subcellularLocation>
        <location evidence="1">Cell membrane</location>
        <topology evidence="1">Multi-pass membrane protein</topology>
    </subcellularLocation>
</comment>